<feature type="region of interest" description="Disordered" evidence="1">
    <location>
        <begin position="374"/>
        <end position="417"/>
    </location>
</feature>
<evidence type="ECO:0000256" key="1">
    <source>
        <dbReference type="SAM" id="MobiDB-lite"/>
    </source>
</evidence>
<feature type="region of interest" description="Disordered" evidence="1">
    <location>
        <begin position="332"/>
        <end position="354"/>
    </location>
</feature>
<name>A0A3S5BPX5_9PLAT</name>
<proteinExistence type="predicted"/>
<protein>
    <submittedName>
        <fullName evidence="2">Uncharacterized protein</fullName>
    </submittedName>
</protein>
<keyword evidence="3" id="KW-1185">Reference proteome</keyword>
<feature type="region of interest" description="Disordered" evidence="1">
    <location>
        <begin position="460"/>
        <end position="530"/>
    </location>
</feature>
<feature type="compositionally biased region" description="Basic and acidic residues" evidence="1">
    <location>
        <begin position="515"/>
        <end position="530"/>
    </location>
</feature>
<evidence type="ECO:0000313" key="3">
    <source>
        <dbReference type="Proteomes" id="UP000784294"/>
    </source>
</evidence>
<gene>
    <name evidence="2" type="ORF">PXEA_LOCUS27221</name>
</gene>
<accession>A0A3S5BPX5</accession>
<dbReference type="EMBL" id="CAAALY010246382">
    <property type="protein sequence ID" value="VEL33781.1"/>
    <property type="molecule type" value="Genomic_DNA"/>
</dbReference>
<feature type="region of interest" description="Disordered" evidence="1">
    <location>
        <begin position="16"/>
        <end position="37"/>
    </location>
</feature>
<feature type="compositionally biased region" description="Polar residues" evidence="1">
    <location>
        <begin position="398"/>
        <end position="412"/>
    </location>
</feature>
<dbReference type="AlphaFoldDB" id="A0A3S5BPX5"/>
<dbReference type="Proteomes" id="UP000784294">
    <property type="component" value="Unassembled WGS sequence"/>
</dbReference>
<comment type="caution">
    <text evidence="2">The sequence shown here is derived from an EMBL/GenBank/DDBJ whole genome shotgun (WGS) entry which is preliminary data.</text>
</comment>
<organism evidence="2 3">
    <name type="scientific">Protopolystoma xenopodis</name>
    <dbReference type="NCBI Taxonomy" id="117903"/>
    <lineage>
        <taxon>Eukaryota</taxon>
        <taxon>Metazoa</taxon>
        <taxon>Spiralia</taxon>
        <taxon>Lophotrochozoa</taxon>
        <taxon>Platyhelminthes</taxon>
        <taxon>Monogenea</taxon>
        <taxon>Polyopisthocotylea</taxon>
        <taxon>Polystomatidea</taxon>
        <taxon>Polystomatidae</taxon>
        <taxon>Protopolystoma</taxon>
    </lineage>
</organism>
<feature type="compositionally biased region" description="Pro residues" evidence="1">
    <location>
        <begin position="16"/>
        <end position="32"/>
    </location>
</feature>
<reference evidence="2" key="1">
    <citation type="submission" date="2018-11" db="EMBL/GenBank/DDBJ databases">
        <authorList>
            <consortium name="Pathogen Informatics"/>
        </authorList>
    </citation>
    <scope>NUCLEOTIDE SEQUENCE</scope>
</reference>
<feature type="region of interest" description="Disordered" evidence="1">
    <location>
        <begin position="112"/>
        <end position="150"/>
    </location>
</feature>
<evidence type="ECO:0000313" key="2">
    <source>
        <dbReference type="EMBL" id="VEL33781.1"/>
    </source>
</evidence>
<sequence length="530" mass="56502">MSFQLPVLEMPLGLCPSPPPPPAPPFPRPCSTPPGDSFHLLAGGPTCLGQIGLRHRQQRQAASVLPQSPGLECPDTCSTPGLRGDMGPAKATVISARLESIYQDMHNRAVRGLEPGLPVSGSEYQREERSGLTNSCPSGRPDEDEKPTPSRYNVSVASVASVGTTRSLDYLDPAASPLLTALRNRMFCTGPTNSDSPAGCPASWQQTSERVAAVDGQFFGITSPAGHFIRAPRDSDAGCELQPTLSDDLCPTVHKRHLFTPIGGSLDRSVMLQLRQQHAWRTNQEKGQLPGLRASVKSLANLDRDRILCPDDEVTSQKRHVDEAKRAPALPYSAGASDSRCLSRTRPSHGFGGDRRMSQLYSRITSAQCSQLSASYGQTKRPTRASSATTSRALSTTGIVTRSAESSQSLAGPTTPEACLAGLGKGETGSFLSRATSEKMVNSPVTSRVRLVKPALKRFTRFSSQDPANSANSEPNKRKGLLKTHTLPEPLGNRPFVQPGKSALAKTTSQQGPGEKGRPAGDGLEGRETG</sequence>
<feature type="compositionally biased region" description="Polar residues" evidence="1">
    <location>
        <begin position="461"/>
        <end position="474"/>
    </location>
</feature>
<feature type="compositionally biased region" description="Low complexity" evidence="1">
    <location>
        <begin position="384"/>
        <end position="397"/>
    </location>
</feature>